<evidence type="ECO:0000313" key="4">
    <source>
        <dbReference type="Proteomes" id="UP000265618"/>
    </source>
</evidence>
<feature type="coiled-coil region" evidence="1">
    <location>
        <begin position="164"/>
        <end position="210"/>
    </location>
</feature>
<comment type="caution">
    <text evidence="3">The sequence shown here is derived from an EMBL/GenBank/DDBJ whole genome shotgun (WGS) entry which is preliminary data.</text>
</comment>
<protein>
    <recommendedName>
        <fullName evidence="5">CUB domain-containing protein</fullName>
    </recommendedName>
</protein>
<accession>A0A9K3D037</accession>
<feature type="transmembrane region" description="Helical" evidence="2">
    <location>
        <begin position="108"/>
        <end position="126"/>
    </location>
</feature>
<dbReference type="AlphaFoldDB" id="A0A9K3D037"/>
<dbReference type="Proteomes" id="UP000265618">
    <property type="component" value="Unassembled WGS sequence"/>
</dbReference>
<evidence type="ECO:0000313" key="3">
    <source>
        <dbReference type="EMBL" id="GIQ86252.1"/>
    </source>
</evidence>
<keyword evidence="4" id="KW-1185">Reference proteome</keyword>
<gene>
    <name evidence="3" type="ORF">KIPB_008070</name>
</gene>
<name>A0A9K3D037_9EUKA</name>
<evidence type="ECO:0000256" key="2">
    <source>
        <dbReference type="SAM" id="Phobius"/>
    </source>
</evidence>
<keyword evidence="1" id="KW-0175">Coiled coil</keyword>
<evidence type="ECO:0000256" key="1">
    <source>
        <dbReference type="SAM" id="Coils"/>
    </source>
</evidence>
<sequence>MDVALLIYPEDGASDIGLECYGDIEDSNGVYDNVNVYLAYCTDEGLSTLVSDEYEMYGDFDENMSLDLGSTSNCVYVLFHTDGSVNGSTHSGFTCEFCVDGECGGSSTLFFILGLFAGVGAGIWCLKKRKATPVRRPQAPVPVVDEPEAEVEAMPQQSNYALPLHDLERQREREEAAEREREEAEVAANVAQIEAVYQEREREREAQRQREAEMAQFNRMSTEVPAGALYSPYPTASSTAALAPIAPMAVPQFGVTNGAPAPGGVYNGYVQPVYNQQFTVAPPVPWTDPSKYNS</sequence>
<reference evidence="3 4" key="1">
    <citation type="journal article" date="2018" name="PLoS ONE">
        <title>The draft genome of Kipferlia bialata reveals reductive genome evolution in fornicate parasites.</title>
        <authorList>
            <person name="Tanifuji G."/>
            <person name="Takabayashi S."/>
            <person name="Kume K."/>
            <person name="Takagi M."/>
            <person name="Nakayama T."/>
            <person name="Kamikawa R."/>
            <person name="Inagaki Y."/>
            <person name="Hashimoto T."/>
        </authorList>
    </citation>
    <scope>NUCLEOTIDE SEQUENCE [LARGE SCALE GENOMIC DNA]</scope>
    <source>
        <strain evidence="3">NY0173</strain>
    </source>
</reference>
<keyword evidence="2" id="KW-1133">Transmembrane helix</keyword>
<dbReference type="EMBL" id="BDIP01002406">
    <property type="protein sequence ID" value="GIQ86252.1"/>
    <property type="molecule type" value="Genomic_DNA"/>
</dbReference>
<keyword evidence="2" id="KW-0472">Membrane</keyword>
<keyword evidence="2" id="KW-0812">Transmembrane</keyword>
<organism evidence="3 4">
    <name type="scientific">Kipferlia bialata</name>
    <dbReference type="NCBI Taxonomy" id="797122"/>
    <lineage>
        <taxon>Eukaryota</taxon>
        <taxon>Metamonada</taxon>
        <taxon>Carpediemonas-like organisms</taxon>
        <taxon>Kipferlia</taxon>
    </lineage>
</organism>
<proteinExistence type="predicted"/>
<evidence type="ECO:0008006" key="5">
    <source>
        <dbReference type="Google" id="ProtNLM"/>
    </source>
</evidence>